<dbReference type="InterPro" id="IPR053164">
    <property type="entry name" value="IS1016-like_transposase"/>
</dbReference>
<name>A0A5S6QM12_TRIMR</name>
<dbReference type="AlphaFoldDB" id="A0A5S6QM12"/>
<protein>
    <submittedName>
        <fullName evidence="2">Uncharacterized protein</fullName>
    </submittedName>
</protein>
<accession>A0A5S6QM12</accession>
<sequence length="208" mass="23096">MSEREEQMGFAQMCATFVNDEKAAVAFMQEKGILHRERSCVCGKDMVCRKELPLRAGTWLEGKNLPVWKTLLFIRAWSDKLTSSSFCKDSLDMNGKATVEWNLLLREAAAEWLFKNRVVVGGPGLTVEVEESLFSKRKYNRGRVLPQAWVVGGVCPETGDCFLARVTDRSAATLISVITDNVAAESTVKAKTAARRDIALKNNVCETG</sequence>
<dbReference type="WBParaSite" id="TMUE_2000008250.1">
    <property type="protein sequence ID" value="TMUE_2000008250.1"/>
    <property type="gene ID" value="WBGene00289259"/>
</dbReference>
<evidence type="ECO:0000313" key="2">
    <source>
        <dbReference type="WBParaSite" id="TMUE_2000008250.1"/>
    </source>
</evidence>
<dbReference type="PANTHER" id="PTHR47163:SF2">
    <property type="entry name" value="SI:DKEY-17M8.2"/>
    <property type="match status" value="1"/>
</dbReference>
<proteinExistence type="predicted"/>
<organism evidence="1 2">
    <name type="scientific">Trichuris muris</name>
    <name type="common">Mouse whipworm</name>
    <dbReference type="NCBI Taxonomy" id="70415"/>
    <lineage>
        <taxon>Eukaryota</taxon>
        <taxon>Metazoa</taxon>
        <taxon>Ecdysozoa</taxon>
        <taxon>Nematoda</taxon>
        <taxon>Enoplea</taxon>
        <taxon>Dorylaimia</taxon>
        <taxon>Trichinellida</taxon>
        <taxon>Trichuridae</taxon>
        <taxon>Trichuris</taxon>
    </lineage>
</organism>
<keyword evidence="1" id="KW-1185">Reference proteome</keyword>
<dbReference type="Proteomes" id="UP000046395">
    <property type="component" value="Unassembled WGS sequence"/>
</dbReference>
<evidence type="ECO:0000313" key="1">
    <source>
        <dbReference type="Proteomes" id="UP000046395"/>
    </source>
</evidence>
<dbReference type="PANTHER" id="PTHR47163">
    <property type="entry name" value="DDE_TNP_IS1595 DOMAIN-CONTAINING PROTEIN"/>
    <property type="match status" value="1"/>
</dbReference>
<reference evidence="2" key="1">
    <citation type="submission" date="2019-12" db="UniProtKB">
        <authorList>
            <consortium name="WormBaseParasite"/>
        </authorList>
    </citation>
    <scope>IDENTIFICATION</scope>
</reference>